<accession>A0A7J3I6E9</accession>
<keyword evidence="5 6" id="KW-0472">Membrane</keyword>
<evidence type="ECO:0000256" key="4">
    <source>
        <dbReference type="ARBA" id="ARBA00022989"/>
    </source>
</evidence>
<evidence type="ECO:0000256" key="1">
    <source>
        <dbReference type="ARBA" id="ARBA00004651"/>
    </source>
</evidence>
<dbReference type="GO" id="GO:0005886">
    <property type="term" value="C:plasma membrane"/>
    <property type="evidence" value="ECO:0007669"/>
    <property type="project" value="UniProtKB-SubCell"/>
</dbReference>
<keyword evidence="4 6" id="KW-1133">Transmembrane helix</keyword>
<protein>
    <submittedName>
        <fullName evidence="7">Branched-chain amino acid ABC transporter permease</fullName>
    </submittedName>
</protein>
<reference evidence="7" key="1">
    <citation type="journal article" date="2020" name="mSystems">
        <title>Genome- and Community-Level Interaction Insights into Carbon Utilization and Element Cycling Functions of Hydrothermarchaeota in Hydrothermal Sediment.</title>
        <authorList>
            <person name="Zhou Z."/>
            <person name="Liu Y."/>
            <person name="Xu W."/>
            <person name="Pan J."/>
            <person name="Luo Z.H."/>
            <person name="Li M."/>
        </authorList>
    </citation>
    <scope>NUCLEOTIDE SEQUENCE [LARGE SCALE GENOMIC DNA]</scope>
    <source>
        <strain evidence="7">SpSt-618</strain>
    </source>
</reference>
<feature type="transmembrane region" description="Helical" evidence="6">
    <location>
        <begin position="284"/>
        <end position="304"/>
    </location>
</feature>
<feature type="transmembrane region" description="Helical" evidence="6">
    <location>
        <begin position="31"/>
        <end position="51"/>
    </location>
</feature>
<evidence type="ECO:0000256" key="5">
    <source>
        <dbReference type="ARBA" id="ARBA00023136"/>
    </source>
</evidence>
<dbReference type="InterPro" id="IPR043428">
    <property type="entry name" value="LivM-like"/>
</dbReference>
<dbReference type="Pfam" id="PF02653">
    <property type="entry name" value="BPD_transp_2"/>
    <property type="match status" value="1"/>
</dbReference>
<keyword evidence="2" id="KW-1003">Cell membrane</keyword>
<dbReference type="PANTHER" id="PTHR30482">
    <property type="entry name" value="HIGH-AFFINITY BRANCHED-CHAIN AMINO ACID TRANSPORT SYSTEM PERMEASE"/>
    <property type="match status" value="1"/>
</dbReference>
<sequence>MRILGKNMLTLLILSIVFILLPVLLQFNNYYLFLATTITFLAVIVSSWNLIGGFAGQLDLAAGAYIGLGAYTTGTLLIRFNVTPWLGMIAGGLAASTIAFLIGYPTFRFGLREVWYALSSAALVPILRTLFLLWEDVGGPAERYLPYYSWSFYHLRFSTYTVYFYILSAFFILILFINIFIKRLKIGYYLLAIRENEEAAEMLGIDTRRYKLYALILYSYIVGMIGGLYACITGYIHPSHFDFWLSIQVAVLGIVGGLGSVAGPPLITFVLGGVAEYLRSTLGAYIEGLHLIFYGIILMLIILFEPKGVSALIEKIAYRYGRRYRRF</sequence>
<dbReference type="PANTHER" id="PTHR30482:SF10">
    <property type="entry name" value="HIGH-AFFINITY BRANCHED-CHAIN AMINO ACID TRANSPORT PROTEIN BRAE"/>
    <property type="match status" value="1"/>
</dbReference>
<feature type="transmembrane region" description="Helical" evidence="6">
    <location>
        <begin position="7"/>
        <end position="25"/>
    </location>
</feature>
<comment type="subcellular location">
    <subcellularLocation>
        <location evidence="1">Cell membrane</location>
        <topology evidence="1">Multi-pass membrane protein</topology>
    </subcellularLocation>
</comment>
<organism evidence="7">
    <name type="scientific">Ignisphaera aggregans</name>
    <dbReference type="NCBI Taxonomy" id="334771"/>
    <lineage>
        <taxon>Archaea</taxon>
        <taxon>Thermoproteota</taxon>
        <taxon>Thermoprotei</taxon>
        <taxon>Desulfurococcales</taxon>
        <taxon>Desulfurococcaceae</taxon>
        <taxon>Ignisphaera</taxon>
    </lineage>
</organism>
<dbReference type="InterPro" id="IPR001851">
    <property type="entry name" value="ABC_transp_permease"/>
</dbReference>
<name>A0A7J3I6E9_9CREN</name>
<feature type="transmembrane region" description="Helical" evidence="6">
    <location>
        <begin position="114"/>
        <end position="134"/>
    </location>
</feature>
<evidence type="ECO:0000313" key="7">
    <source>
        <dbReference type="EMBL" id="HGN36155.1"/>
    </source>
</evidence>
<gene>
    <name evidence="7" type="ORF">ENT87_01185</name>
</gene>
<proteinExistence type="predicted"/>
<comment type="caution">
    <text evidence="7">The sequence shown here is derived from an EMBL/GenBank/DDBJ whole genome shotgun (WGS) entry which is preliminary data.</text>
</comment>
<evidence type="ECO:0000256" key="6">
    <source>
        <dbReference type="SAM" id="Phobius"/>
    </source>
</evidence>
<keyword evidence="3 6" id="KW-0812">Transmembrane</keyword>
<evidence type="ECO:0000256" key="3">
    <source>
        <dbReference type="ARBA" id="ARBA00022692"/>
    </source>
</evidence>
<feature type="transmembrane region" description="Helical" evidence="6">
    <location>
        <begin position="243"/>
        <end position="272"/>
    </location>
</feature>
<evidence type="ECO:0000256" key="2">
    <source>
        <dbReference type="ARBA" id="ARBA00022475"/>
    </source>
</evidence>
<feature type="transmembrane region" description="Helical" evidence="6">
    <location>
        <begin position="84"/>
        <end position="102"/>
    </location>
</feature>
<dbReference type="GO" id="GO:0015658">
    <property type="term" value="F:branched-chain amino acid transmembrane transporter activity"/>
    <property type="evidence" value="ECO:0007669"/>
    <property type="project" value="InterPro"/>
</dbReference>
<dbReference type="AlphaFoldDB" id="A0A7J3I6E9"/>
<dbReference type="EMBL" id="DTAI01000042">
    <property type="protein sequence ID" value="HGN36155.1"/>
    <property type="molecule type" value="Genomic_DNA"/>
</dbReference>
<feature type="transmembrane region" description="Helical" evidence="6">
    <location>
        <begin position="162"/>
        <end position="181"/>
    </location>
</feature>
<dbReference type="CDD" id="cd06581">
    <property type="entry name" value="TM_PBP1_LivM_like"/>
    <property type="match status" value="1"/>
</dbReference>
<feature type="transmembrane region" description="Helical" evidence="6">
    <location>
        <begin position="212"/>
        <end position="237"/>
    </location>
</feature>
<feature type="transmembrane region" description="Helical" evidence="6">
    <location>
        <begin position="58"/>
        <end position="78"/>
    </location>
</feature>